<organism evidence="1 2">
    <name type="scientific">Araneus ventricosus</name>
    <name type="common">Orbweaver spider</name>
    <name type="synonym">Epeira ventricosa</name>
    <dbReference type="NCBI Taxonomy" id="182803"/>
    <lineage>
        <taxon>Eukaryota</taxon>
        <taxon>Metazoa</taxon>
        <taxon>Ecdysozoa</taxon>
        <taxon>Arthropoda</taxon>
        <taxon>Chelicerata</taxon>
        <taxon>Arachnida</taxon>
        <taxon>Araneae</taxon>
        <taxon>Araneomorphae</taxon>
        <taxon>Entelegynae</taxon>
        <taxon>Araneoidea</taxon>
        <taxon>Araneidae</taxon>
        <taxon>Araneus</taxon>
    </lineage>
</organism>
<sequence>MKGKRALKFRQHLLPFTIAERIGFVTTQQKKSVLFGIVIGKCQVSDDAESGHSSRVIFKKNPIRHLTLFVVLPDFPLLYEDR</sequence>
<evidence type="ECO:0000313" key="2">
    <source>
        <dbReference type="Proteomes" id="UP000499080"/>
    </source>
</evidence>
<evidence type="ECO:0000313" key="1">
    <source>
        <dbReference type="EMBL" id="GBO23900.1"/>
    </source>
</evidence>
<comment type="caution">
    <text evidence="1">The sequence shown here is derived from an EMBL/GenBank/DDBJ whole genome shotgun (WGS) entry which is preliminary data.</text>
</comment>
<accession>A0A4Y2VJS2</accession>
<protein>
    <submittedName>
        <fullName evidence="1">Uncharacterized protein</fullName>
    </submittedName>
</protein>
<reference evidence="1 2" key="1">
    <citation type="journal article" date="2019" name="Sci. Rep.">
        <title>Orb-weaving spider Araneus ventricosus genome elucidates the spidroin gene catalogue.</title>
        <authorList>
            <person name="Kono N."/>
            <person name="Nakamura H."/>
            <person name="Ohtoshi R."/>
            <person name="Moran D.A.P."/>
            <person name="Shinohara A."/>
            <person name="Yoshida Y."/>
            <person name="Fujiwara M."/>
            <person name="Mori M."/>
            <person name="Tomita M."/>
            <person name="Arakawa K."/>
        </authorList>
    </citation>
    <scope>NUCLEOTIDE SEQUENCE [LARGE SCALE GENOMIC DNA]</scope>
</reference>
<name>A0A4Y2VJS2_ARAVE</name>
<gene>
    <name evidence="1" type="ORF">AVEN_61975_1</name>
</gene>
<dbReference type="AlphaFoldDB" id="A0A4Y2VJS2"/>
<proteinExistence type="predicted"/>
<dbReference type="Proteomes" id="UP000499080">
    <property type="component" value="Unassembled WGS sequence"/>
</dbReference>
<keyword evidence="2" id="KW-1185">Reference proteome</keyword>
<dbReference type="EMBL" id="BGPR01046922">
    <property type="protein sequence ID" value="GBO23900.1"/>
    <property type="molecule type" value="Genomic_DNA"/>
</dbReference>